<gene>
    <name evidence="2" type="ORF">RCOM_1824930</name>
</gene>
<organism evidence="2 3">
    <name type="scientific">Ricinus communis</name>
    <name type="common">Castor bean</name>
    <dbReference type="NCBI Taxonomy" id="3988"/>
    <lineage>
        <taxon>Eukaryota</taxon>
        <taxon>Viridiplantae</taxon>
        <taxon>Streptophyta</taxon>
        <taxon>Embryophyta</taxon>
        <taxon>Tracheophyta</taxon>
        <taxon>Spermatophyta</taxon>
        <taxon>Magnoliopsida</taxon>
        <taxon>eudicotyledons</taxon>
        <taxon>Gunneridae</taxon>
        <taxon>Pentapetalae</taxon>
        <taxon>rosids</taxon>
        <taxon>fabids</taxon>
        <taxon>Malpighiales</taxon>
        <taxon>Euphorbiaceae</taxon>
        <taxon>Acalyphoideae</taxon>
        <taxon>Acalypheae</taxon>
        <taxon>Ricinus</taxon>
    </lineage>
</organism>
<evidence type="ECO:0000313" key="3">
    <source>
        <dbReference type="Proteomes" id="UP000008311"/>
    </source>
</evidence>
<reference evidence="3" key="1">
    <citation type="journal article" date="2010" name="Nat. Biotechnol.">
        <title>Draft genome sequence of the oilseed species Ricinus communis.</title>
        <authorList>
            <person name="Chan A.P."/>
            <person name="Crabtree J."/>
            <person name="Zhao Q."/>
            <person name="Lorenzi H."/>
            <person name="Orvis J."/>
            <person name="Puiu D."/>
            <person name="Melake-Berhan A."/>
            <person name="Jones K.M."/>
            <person name="Redman J."/>
            <person name="Chen G."/>
            <person name="Cahoon E.B."/>
            <person name="Gedil M."/>
            <person name="Stanke M."/>
            <person name="Haas B.J."/>
            <person name="Wortman J.R."/>
            <person name="Fraser-Liggett C.M."/>
            <person name="Ravel J."/>
            <person name="Rabinowicz P.D."/>
        </authorList>
    </citation>
    <scope>NUCLEOTIDE SEQUENCE [LARGE SCALE GENOMIC DNA]</scope>
    <source>
        <strain evidence="3">cv. Hale</strain>
    </source>
</reference>
<evidence type="ECO:0000313" key="2">
    <source>
        <dbReference type="EMBL" id="EEF26149.1"/>
    </source>
</evidence>
<dbReference type="AlphaFoldDB" id="B9TDB3"/>
<protein>
    <submittedName>
        <fullName evidence="2">Uncharacterized protein</fullName>
    </submittedName>
</protein>
<feature type="region of interest" description="Disordered" evidence="1">
    <location>
        <begin position="1"/>
        <end position="31"/>
    </location>
</feature>
<name>B9TDB3_RICCO</name>
<accession>B9TDB3</accession>
<dbReference type="InParanoid" id="B9TDB3"/>
<dbReference type="Proteomes" id="UP000008311">
    <property type="component" value="Unassembled WGS sequence"/>
</dbReference>
<dbReference type="EMBL" id="EQ978075">
    <property type="protein sequence ID" value="EEF26149.1"/>
    <property type="molecule type" value="Genomic_DNA"/>
</dbReference>
<sequence length="52" mass="5597">MDRLGPAGCRSAGPGMLLRSRHAAGSGRPDRAAHRVSFYEFTDQGSLINEHS</sequence>
<proteinExistence type="predicted"/>
<evidence type="ECO:0000256" key="1">
    <source>
        <dbReference type="SAM" id="MobiDB-lite"/>
    </source>
</evidence>
<keyword evidence="3" id="KW-1185">Reference proteome</keyword>